<evidence type="ECO:0000313" key="8">
    <source>
        <dbReference type="EMBL" id="OVZ81067.1"/>
    </source>
</evidence>
<dbReference type="SUPFAM" id="SSF56112">
    <property type="entry name" value="Protein kinase-like (PK-like)"/>
    <property type="match status" value="1"/>
</dbReference>
<dbReference type="HAMAP" id="MF_01604">
    <property type="entry name" value="Thiamine_kinase"/>
    <property type="match status" value="1"/>
</dbReference>
<dbReference type="Gene3D" id="3.90.1200.10">
    <property type="match status" value="1"/>
</dbReference>
<dbReference type="GO" id="GO:0006772">
    <property type="term" value="P:thiamine metabolic process"/>
    <property type="evidence" value="ECO:0007669"/>
    <property type="project" value="InterPro"/>
</dbReference>
<reference evidence="7 9" key="1">
    <citation type="submission" date="2015-03" db="EMBL/GenBank/DDBJ databases">
        <authorList>
            <person name="Murphy D."/>
        </authorList>
    </citation>
    <scope>NUCLEOTIDE SEQUENCE [LARGE SCALE GENOMIC DNA]</scope>
    <source>
        <strain evidence="7 9">FCF326</strain>
    </source>
</reference>
<dbReference type="InterPro" id="IPR002575">
    <property type="entry name" value="Aminoglycoside_PTrfase"/>
</dbReference>
<dbReference type="GO" id="GO:0009229">
    <property type="term" value="P:thiamine diphosphate biosynthetic process"/>
    <property type="evidence" value="ECO:0007669"/>
    <property type="project" value="UniProtKB-UniRule"/>
</dbReference>
<dbReference type="InterPro" id="IPR014093">
    <property type="entry name" value="Thiamine_kinase"/>
</dbReference>
<organism evidence="7 9">
    <name type="scientific">Yersinia kristensenii</name>
    <dbReference type="NCBI Taxonomy" id="28152"/>
    <lineage>
        <taxon>Bacteria</taxon>
        <taxon>Pseudomonadati</taxon>
        <taxon>Pseudomonadota</taxon>
        <taxon>Gammaproteobacteria</taxon>
        <taxon>Enterobacterales</taxon>
        <taxon>Yersiniaceae</taxon>
        <taxon>Yersinia</taxon>
    </lineage>
</organism>
<keyword evidence="3 5" id="KW-0418">Kinase</keyword>
<dbReference type="Pfam" id="PF01636">
    <property type="entry name" value="APH"/>
    <property type="match status" value="1"/>
</dbReference>
<proteinExistence type="inferred from homology"/>
<keyword evidence="1 5" id="KW-0808">Transferase</keyword>
<dbReference type="Proteomes" id="UP000195840">
    <property type="component" value="Unassembled WGS sequence"/>
</dbReference>
<dbReference type="EMBL" id="NHOG01000009">
    <property type="protein sequence ID" value="OVZ81067.1"/>
    <property type="molecule type" value="Genomic_DNA"/>
</dbReference>
<dbReference type="NCBIfam" id="TIGR02721">
    <property type="entry name" value="ycfN_thiK"/>
    <property type="match status" value="1"/>
</dbReference>
<dbReference type="GO" id="GO:0005524">
    <property type="term" value="F:ATP binding"/>
    <property type="evidence" value="ECO:0007669"/>
    <property type="project" value="UniProtKB-KW"/>
</dbReference>
<feature type="domain" description="Aminoglycoside phosphotransferase" evidence="6">
    <location>
        <begin position="90"/>
        <end position="261"/>
    </location>
</feature>
<gene>
    <name evidence="5 7" type="primary">thiK</name>
    <name evidence="8" type="ORF">CBW52_08145</name>
    <name evidence="7" type="ORF">ERS008491_00888</name>
</gene>
<sequence>MAQSIVDSSLYALIDSIKSAAGTADGLINAADFIKTDWHISPVSGLTGESWRIVHPSNIQSSNTQSSNIGPNIDWLAREQSVQKTQLGVDRRRERKLLRHVAGGHLAPVIIAANQHWLVVNWLEGDVVTSEQFIELSANGQLAQLLTCLHHLPPSGYRLDLRAQLIRYARQIDAKRLSPSWLRLHQDFLHRPQPQPVKLAPLHMDIHPGNLLATSTGLKLIDWEYAADGDIALDIAALFCGNDWSVPQQQAFLQHYCSNKLGYRDIDRLSRQVQRWLPWVDYLMLMWFEVRWQQSGNTEFLQWAAPLRQRFNLSF</sequence>
<evidence type="ECO:0000313" key="10">
    <source>
        <dbReference type="Proteomes" id="UP000195840"/>
    </source>
</evidence>
<dbReference type="EMBL" id="CPYI01000002">
    <property type="protein sequence ID" value="CNE28672.1"/>
    <property type="molecule type" value="Genomic_DNA"/>
</dbReference>
<name>A0A0T9KTM6_YERKR</name>
<evidence type="ECO:0000256" key="4">
    <source>
        <dbReference type="ARBA" id="ARBA00022840"/>
    </source>
</evidence>
<evidence type="ECO:0000256" key="1">
    <source>
        <dbReference type="ARBA" id="ARBA00022679"/>
    </source>
</evidence>
<dbReference type="GO" id="GO:0019165">
    <property type="term" value="F:thiamine kinase activity"/>
    <property type="evidence" value="ECO:0007669"/>
    <property type="project" value="UniProtKB-UniRule"/>
</dbReference>
<evidence type="ECO:0000259" key="6">
    <source>
        <dbReference type="Pfam" id="PF01636"/>
    </source>
</evidence>
<comment type="catalytic activity">
    <reaction evidence="5">
        <text>thiamine + ATP = thiamine phosphate + ADP + H(+)</text>
        <dbReference type="Rhea" id="RHEA:12012"/>
        <dbReference type="ChEBI" id="CHEBI:15378"/>
        <dbReference type="ChEBI" id="CHEBI:18385"/>
        <dbReference type="ChEBI" id="CHEBI:30616"/>
        <dbReference type="ChEBI" id="CHEBI:37575"/>
        <dbReference type="ChEBI" id="CHEBI:456216"/>
        <dbReference type="EC" id="2.7.1.89"/>
    </reaction>
</comment>
<dbReference type="AlphaFoldDB" id="A0A0T9KTM6"/>
<dbReference type="EC" id="2.7.1.89" evidence="5"/>
<keyword evidence="2 5" id="KW-0547">Nucleotide-binding</keyword>
<evidence type="ECO:0000256" key="3">
    <source>
        <dbReference type="ARBA" id="ARBA00022777"/>
    </source>
</evidence>
<keyword evidence="4 5" id="KW-0067">ATP-binding</keyword>
<evidence type="ECO:0000313" key="9">
    <source>
        <dbReference type="Proteomes" id="UP000045824"/>
    </source>
</evidence>
<dbReference type="UniPathway" id="UPA00060">
    <property type="reaction ID" value="UER00596"/>
</dbReference>
<accession>A0A0T9KTM6</accession>
<evidence type="ECO:0000256" key="2">
    <source>
        <dbReference type="ARBA" id="ARBA00022741"/>
    </source>
</evidence>
<reference evidence="8 10" key="2">
    <citation type="submission" date="2017-05" db="EMBL/GenBank/DDBJ databases">
        <title>Whole genome sequencing of Yersinia kristensenii.</title>
        <authorList>
            <person name="Campioni F."/>
        </authorList>
    </citation>
    <scope>NUCLEOTIDE SEQUENCE [LARGE SCALE GENOMIC DNA]</scope>
    <source>
        <strain evidence="8 10">CFSAN060538</strain>
    </source>
</reference>
<evidence type="ECO:0000256" key="5">
    <source>
        <dbReference type="HAMAP-Rule" id="MF_01604"/>
    </source>
</evidence>
<keyword evidence="10" id="KW-1185">Reference proteome</keyword>
<evidence type="ECO:0000313" key="7">
    <source>
        <dbReference type="EMBL" id="CNE28672.1"/>
    </source>
</evidence>
<comment type="function">
    <text evidence="5">Catalyzes the phosphorylation of thiamine to thiamine phosphate.</text>
</comment>
<dbReference type="Proteomes" id="UP000045824">
    <property type="component" value="Unassembled WGS sequence"/>
</dbReference>
<dbReference type="InterPro" id="IPR011009">
    <property type="entry name" value="Kinase-like_dom_sf"/>
</dbReference>
<comment type="pathway">
    <text evidence="5">Cofactor biosynthesis; thiamine diphosphate biosynthesis; thiamine phosphate from thiamine: step 1/1.</text>
</comment>
<protein>
    <recommendedName>
        <fullName evidence="5">Thiamine kinase</fullName>
        <ecNumber evidence="5">2.7.1.89</ecNumber>
    </recommendedName>
</protein>
<comment type="similarity">
    <text evidence="5">Belongs to the thiamine kinase family.</text>
</comment>